<dbReference type="EMBL" id="AZFT01000001">
    <property type="protein sequence ID" value="KRL87458.1"/>
    <property type="molecule type" value="Genomic_DNA"/>
</dbReference>
<dbReference type="STRING" id="1423724.FC32_GL000020"/>
<dbReference type="OrthoDB" id="2323375at2"/>
<protein>
    <recommendedName>
        <fullName evidence="3">ComK family protein</fullName>
    </recommendedName>
</protein>
<evidence type="ECO:0000313" key="1">
    <source>
        <dbReference type="EMBL" id="KRL87458.1"/>
    </source>
</evidence>
<dbReference type="RefSeq" id="WP_025087167.1">
    <property type="nucleotide sequence ID" value="NZ_AZFT01000001.1"/>
</dbReference>
<reference evidence="1 2" key="1">
    <citation type="journal article" date="2015" name="Genome Announc.">
        <title>Expanding the biotechnology potential of lactobacilli through comparative genomics of 213 strains and associated genera.</title>
        <authorList>
            <person name="Sun Z."/>
            <person name="Harris H.M."/>
            <person name="McCann A."/>
            <person name="Guo C."/>
            <person name="Argimon S."/>
            <person name="Zhang W."/>
            <person name="Yang X."/>
            <person name="Jeffery I.B."/>
            <person name="Cooney J.C."/>
            <person name="Kagawa T.F."/>
            <person name="Liu W."/>
            <person name="Song Y."/>
            <person name="Salvetti E."/>
            <person name="Wrobel A."/>
            <person name="Rasinkangas P."/>
            <person name="Parkhill J."/>
            <person name="Rea M.C."/>
            <person name="O'Sullivan O."/>
            <person name="Ritari J."/>
            <person name="Douillard F.P."/>
            <person name="Paul Ross R."/>
            <person name="Yang R."/>
            <person name="Briner A.E."/>
            <person name="Felis G.E."/>
            <person name="de Vos W.M."/>
            <person name="Barrangou R."/>
            <person name="Klaenhammer T.R."/>
            <person name="Caufield P.W."/>
            <person name="Cui Y."/>
            <person name="Zhang H."/>
            <person name="O'Toole P.W."/>
        </authorList>
    </citation>
    <scope>NUCLEOTIDE SEQUENCE [LARGE SCALE GENOMIC DNA]</scope>
    <source>
        <strain evidence="1 2">DSM 16634</strain>
    </source>
</reference>
<accession>A0A0R1U9A4</accession>
<name>A0A0R1U9A4_9LACO</name>
<sequence length="245" mass="27810">METILLDDPGLKKLYKQGYLDAEATIDPQTALLVLDCHLLNLPHCRSLIIDAKRGVVISEKETTRLVNQFVAKQSVGFLPARAILCAQGKKKLPCLPYVWGETELMPLGGYTRHATNWLMLNHVHYHYFATPSLISFIFKADQAVRYLIPVNKKTYLTNLQTTAFIYAKLHQLIKELVTEFDLSGPTYDISFPSSTTLVDPRATSFIFDAYLNLIVDLIYHTDGCSDQAKNSLIAQQLKQRYDRI</sequence>
<proteinExistence type="predicted"/>
<keyword evidence="2" id="KW-1185">Reference proteome</keyword>
<dbReference type="eggNOG" id="ENOG50309VN">
    <property type="taxonomic scope" value="Bacteria"/>
</dbReference>
<comment type="caution">
    <text evidence="1">The sequence shown here is derived from an EMBL/GenBank/DDBJ whole genome shotgun (WGS) entry which is preliminary data.</text>
</comment>
<evidence type="ECO:0008006" key="3">
    <source>
        <dbReference type="Google" id="ProtNLM"/>
    </source>
</evidence>
<organism evidence="1 2">
    <name type="scientific">Ligilactobacillus apodemi DSM 16634 = JCM 16172</name>
    <dbReference type="NCBI Taxonomy" id="1423724"/>
    <lineage>
        <taxon>Bacteria</taxon>
        <taxon>Bacillati</taxon>
        <taxon>Bacillota</taxon>
        <taxon>Bacilli</taxon>
        <taxon>Lactobacillales</taxon>
        <taxon>Lactobacillaceae</taxon>
        <taxon>Ligilactobacillus</taxon>
    </lineage>
</organism>
<dbReference type="Proteomes" id="UP000051324">
    <property type="component" value="Unassembled WGS sequence"/>
</dbReference>
<evidence type="ECO:0000313" key="2">
    <source>
        <dbReference type="Proteomes" id="UP000051324"/>
    </source>
</evidence>
<gene>
    <name evidence="1" type="ORF">FC32_GL000020</name>
</gene>
<dbReference type="PATRIC" id="fig|1423724.4.peg.21"/>
<dbReference type="AlphaFoldDB" id="A0A0R1U9A4"/>